<sequence length="57" mass="6140">MHGFGIPPGRSAQTLNISDCARAEHNPATSHKWPAADRHLPVQQLDGAGSPRNRASR</sequence>
<organism evidence="2 3">
    <name type="scientific">Rhodococcus wratislaviensis</name>
    <name type="common">Tsukamurella wratislaviensis</name>
    <dbReference type="NCBI Taxonomy" id="44752"/>
    <lineage>
        <taxon>Bacteria</taxon>
        <taxon>Bacillati</taxon>
        <taxon>Actinomycetota</taxon>
        <taxon>Actinomycetes</taxon>
        <taxon>Mycobacteriales</taxon>
        <taxon>Nocardiaceae</taxon>
        <taxon>Rhodococcus</taxon>
    </lineage>
</organism>
<dbReference type="EMBL" id="BHYM01000043">
    <property type="protein sequence ID" value="GCE41353.1"/>
    <property type="molecule type" value="Genomic_DNA"/>
</dbReference>
<evidence type="ECO:0000256" key="1">
    <source>
        <dbReference type="SAM" id="MobiDB-lite"/>
    </source>
</evidence>
<proteinExistence type="predicted"/>
<evidence type="ECO:0000313" key="2">
    <source>
        <dbReference type="EMBL" id="GCE41353.1"/>
    </source>
</evidence>
<reference evidence="2 3" key="1">
    <citation type="submission" date="2018-11" db="EMBL/GenBank/DDBJ databases">
        <title>Microbial catabolism of amino acid.</title>
        <authorList>
            <person name="Hibi M."/>
            <person name="Ogawa J."/>
        </authorList>
    </citation>
    <scope>NUCLEOTIDE SEQUENCE [LARGE SCALE GENOMIC DNA]</scope>
    <source>
        <strain evidence="2 3">C31-06</strain>
    </source>
</reference>
<feature type="region of interest" description="Disordered" evidence="1">
    <location>
        <begin position="22"/>
        <end position="57"/>
    </location>
</feature>
<protein>
    <submittedName>
        <fullName evidence="2">Uncharacterized protein</fullName>
    </submittedName>
</protein>
<dbReference type="Proteomes" id="UP000287519">
    <property type="component" value="Unassembled WGS sequence"/>
</dbReference>
<accession>A0A402CCR8</accession>
<name>A0A402CCR8_RHOWR</name>
<keyword evidence="3" id="KW-1185">Reference proteome</keyword>
<comment type="caution">
    <text evidence="2">The sequence shown here is derived from an EMBL/GenBank/DDBJ whole genome shotgun (WGS) entry which is preliminary data.</text>
</comment>
<gene>
    <name evidence="2" type="ORF">Rhow_005012</name>
</gene>
<evidence type="ECO:0000313" key="3">
    <source>
        <dbReference type="Proteomes" id="UP000287519"/>
    </source>
</evidence>
<dbReference type="AlphaFoldDB" id="A0A402CCR8"/>